<sequence>MEGGLRSTQRATVEEQVAKFLWVIGQDTRHSACLLLFHRSGETVSRHFHQVLEAIIELEDKYLLQLNGLQDCVGVIDGMHIHVKVPVVHGRKEYPTMNISSACTFDLKFTYVLTGWEGIASDSRIMKNALTRYYPLHIPIVHNFLMGLDPEEGLIAEVDAEIAREPIEHTNHKHNLENHEDARKGELIRNSIANAMWEAYHLNQH</sequence>
<gene>
    <name evidence="1" type="ORF">Pint_03091</name>
</gene>
<proteinExistence type="predicted"/>
<protein>
    <submittedName>
        <fullName evidence="1">Uncharacterized protein</fullName>
    </submittedName>
</protein>
<dbReference type="EMBL" id="CM047736">
    <property type="protein sequence ID" value="KAJ0051997.1"/>
    <property type="molecule type" value="Genomic_DNA"/>
</dbReference>
<accession>A0ACC0ZJU5</accession>
<name>A0ACC0ZJU5_9ROSI</name>
<dbReference type="Proteomes" id="UP001163603">
    <property type="component" value="Chromosome 1"/>
</dbReference>
<organism evidence="1 2">
    <name type="scientific">Pistacia integerrima</name>
    <dbReference type="NCBI Taxonomy" id="434235"/>
    <lineage>
        <taxon>Eukaryota</taxon>
        <taxon>Viridiplantae</taxon>
        <taxon>Streptophyta</taxon>
        <taxon>Embryophyta</taxon>
        <taxon>Tracheophyta</taxon>
        <taxon>Spermatophyta</taxon>
        <taxon>Magnoliopsida</taxon>
        <taxon>eudicotyledons</taxon>
        <taxon>Gunneridae</taxon>
        <taxon>Pentapetalae</taxon>
        <taxon>rosids</taxon>
        <taxon>malvids</taxon>
        <taxon>Sapindales</taxon>
        <taxon>Anacardiaceae</taxon>
        <taxon>Pistacia</taxon>
    </lineage>
</organism>
<reference evidence="2" key="1">
    <citation type="journal article" date="2023" name="G3 (Bethesda)">
        <title>Genome assembly and association tests identify interacting loci associated with vigor, precocity, and sex in interspecific pistachio rootstocks.</title>
        <authorList>
            <person name="Palmer W."/>
            <person name="Jacygrad E."/>
            <person name="Sagayaradj S."/>
            <person name="Cavanaugh K."/>
            <person name="Han R."/>
            <person name="Bertier L."/>
            <person name="Beede B."/>
            <person name="Kafkas S."/>
            <person name="Golino D."/>
            <person name="Preece J."/>
            <person name="Michelmore R."/>
        </authorList>
    </citation>
    <scope>NUCLEOTIDE SEQUENCE [LARGE SCALE GENOMIC DNA]</scope>
</reference>
<comment type="caution">
    <text evidence="1">The sequence shown here is derived from an EMBL/GenBank/DDBJ whole genome shotgun (WGS) entry which is preliminary data.</text>
</comment>
<keyword evidence="2" id="KW-1185">Reference proteome</keyword>
<evidence type="ECO:0000313" key="1">
    <source>
        <dbReference type="EMBL" id="KAJ0051997.1"/>
    </source>
</evidence>
<evidence type="ECO:0000313" key="2">
    <source>
        <dbReference type="Proteomes" id="UP001163603"/>
    </source>
</evidence>